<dbReference type="RefSeq" id="WP_189088287.1">
    <property type="nucleotide sequence ID" value="NZ_BMQL01000003.1"/>
</dbReference>
<dbReference type="AlphaFoldDB" id="A0A918BZT7"/>
<reference evidence="2" key="2">
    <citation type="submission" date="2020-09" db="EMBL/GenBank/DDBJ databases">
        <authorList>
            <person name="Sun Q."/>
            <person name="Ohkuma M."/>
        </authorList>
    </citation>
    <scope>NUCLEOTIDE SEQUENCE</scope>
    <source>
        <strain evidence="2">JCM 31311</strain>
    </source>
</reference>
<sequence length="170" mass="17851">MKKLLLAPFLLVACAPALSNAPKPAPGQVIVRAVSVLPPIAGLPPQSPESEAGIVGFADLSALLILQSRYDTGLPSTYDAFSFPDGSKSMTPLSAKSDPVAVAIDWQAKQSAGANVVNVHWESRPLGGTFLGIFVKVSSTDAAVNTRAIEDRLLNRLYTFDGITFVASGR</sequence>
<comment type="caution">
    <text evidence="2">The sequence shown here is derived from an EMBL/GenBank/DDBJ whole genome shotgun (WGS) entry which is preliminary data.</text>
</comment>
<name>A0A918BZT7_9DEIO</name>
<feature type="signal peptide" evidence="1">
    <location>
        <begin position="1"/>
        <end position="19"/>
    </location>
</feature>
<accession>A0A918BZT7</accession>
<reference evidence="2" key="1">
    <citation type="journal article" date="2014" name="Int. J. Syst. Evol. Microbiol.">
        <title>Complete genome sequence of Corynebacterium casei LMG S-19264T (=DSM 44701T), isolated from a smear-ripened cheese.</title>
        <authorList>
            <consortium name="US DOE Joint Genome Institute (JGI-PGF)"/>
            <person name="Walter F."/>
            <person name="Albersmeier A."/>
            <person name="Kalinowski J."/>
            <person name="Ruckert C."/>
        </authorList>
    </citation>
    <scope>NUCLEOTIDE SEQUENCE</scope>
    <source>
        <strain evidence="2">JCM 31311</strain>
    </source>
</reference>
<feature type="chain" id="PRO_5036859126" description="Lipoprotein" evidence="1">
    <location>
        <begin position="20"/>
        <end position="170"/>
    </location>
</feature>
<evidence type="ECO:0000313" key="2">
    <source>
        <dbReference type="EMBL" id="GGQ98583.1"/>
    </source>
</evidence>
<evidence type="ECO:0008006" key="4">
    <source>
        <dbReference type="Google" id="ProtNLM"/>
    </source>
</evidence>
<dbReference type="EMBL" id="BMQL01000003">
    <property type="protein sequence ID" value="GGQ98583.1"/>
    <property type="molecule type" value="Genomic_DNA"/>
</dbReference>
<dbReference type="Proteomes" id="UP000603865">
    <property type="component" value="Unassembled WGS sequence"/>
</dbReference>
<organism evidence="2 3">
    <name type="scientific">Deinococcus ruber</name>
    <dbReference type="NCBI Taxonomy" id="1848197"/>
    <lineage>
        <taxon>Bacteria</taxon>
        <taxon>Thermotogati</taxon>
        <taxon>Deinococcota</taxon>
        <taxon>Deinococci</taxon>
        <taxon>Deinococcales</taxon>
        <taxon>Deinococcaceae</taxon>
        <taxon>Deinococcus</taxon>
    </lineage>
</organism>
<proteinExistence type="predicted"/>
<gene>
    <name evidence="2" type="ORF">GCM10008957_08700</name>
</gene>
<keyword evidence="3" id="KW-1185">Reference proteome</keyword>
<keyword evidence="1" id="KW-0732">Signal</keyword>
<evidence type="ECO:0000256" key="1">
    <source>
        <dbReference type="SAM" id="SignalP"/>
    </source>
</evidence>
<protein>
    <recommendedName>
        <fullName evidence="4">Lipoprotein</fullName>
    </recommendedName>
</protein>
<evidence type="ECO:0000313" key="3">
    <source>
        <dbReference type="Proteomes" id="UP000603865"/>
    </source>
</evidence>